<evidence type="ECO:0000256" key="5">
    <source>
        <dbReference type="ARBA" id="ARBA00022801"/>
    </source>
</evidence>
<dbReference type="FunCoup" id="A0A2N3N9N6">
    <property type="interactions" value="448"/>
</dbReference>
<dbReference type="InterPro" id="IPR010347">
    <property type="entry name" value="Tdp1"/>
</dbReference>
<evidence type="ECO:0000256" key="11">
    <source>
        <dbReference type="PIRSR" id="PIRSR610347-3"/>
    </source>
</evidence>
<dbReference type="Pfam" id="PF06087">
    <property type="entry name" value="Tyr-DNA_phospho"/>
    <property type="match status" value="1"/>
</dbReference>
<accession>A0A2N3N9N6</accession>
<keyword evidence="6" id="KW-0269">Exonuclease</keyword>
<dbReference type="CDD" id="cd09123">
    <property type="entry name" value="PLDc_Tdp1_2"/>
    <property type="match status" value="1"/>
</dbReference>
<comment type="similarity">
    <text evidence="2">Belongs to the tyrosyl-DNA phosphodiesterase family.</text>
</comment>
<evidence type="ECO:0000256" key="4">
    <source>
        <dbReference type="ARBA" id="ARBA00022763"/>
    </source>
</evidence>
<feature type="site" description="Interaction with DNA" evidence="11">
    <location>
        <position position="420"/>
    </location>
</feature>
<evidence type="ECO:0000313" key="14">
    <source>
        <dbReference type="Proteomes" id="UP000233524"/>
    </source>
</evidence>
<keyword evidence="4" id="KW-0227">DNA damage</keyword>
<evidence type="ECO:0000256" key="3">
    <source>
        <dbReference type="ARBA" id="ARBA00022722"/>
    </source>
</evidence>
<dbReference type="PANTHER" id="PTHR12415:SF0">
    <property type="entry name" value="TYROSYL-DNA PHOSPHODIESTERASE 1"/>
    <property type="match status" value="1"/>
</dbReference>
<protein>
    <recommendedName>
        <fullName evidence="15">PLD phosphodiesterase domain-containing protein</fullName>
    </recommendedName>
</protein>
<keyword evidence="8" id="KW-0539">Nucleus</keyword>
<evidence type="ECO:0008006" key="15">
    <source>
        <dbReference type="Google" id="ProtNLM"/>
    </source>
</evidence>
<keyword evidence="3" id="KW-0540">Nuclease</keyword>
<keyword evidence="14" id="KW-1185">Reference proteome</keyword>
<dbReference type="GO" id="GO:0006281">
    <property type="term" value="P:DNA repair"/>
    <property type="evidence" value="ECO:0007669"/>
    <property type="project" value="UniProtKB-KW"/>
</dbReference>
<dbReference type="GO" id="GO:0004527">
    <property type="term" value="F:exonuclease activity"/>
    <property type="evidence" value="ECO:0007669"/>
    <property type="project" value="UniProtKB-KW"/>
</dbReference>
<dbReference type="Gene3D" id="3.30.870.10">
    <property type="entry name" value="Endonuclease Chain A"/>
    <property type="match status" value="2"/>
</dbReference>
<name>A0A2N3N9N6_9PEZI</name>
<evidence type="ECO:0000256" key="8">
    <source>
        <dbReference type="ARBA" id="ARBA00023242"/>
    </source>
</evidence>
<dbReference type="InParanoid" id="A0A2N3N9N6"/>
<feature type="active site" description="Proton donor/acceptor" evidence="9">
    <location>
        <position position="397"/>
    </location>
</feature>
<dbReference type="FunFam" id="3.30.870.10:FF:000038">
    <property type="entry name" value="Probable tyrosyl-DNA phosphodiesterase"/>
    <property type="match status" value="1"/>
</dbReference>
<gene>
    <name evidence="13" type="ORF">jhhlp_003731</name>
</gene>
<dbReference type="GO" id="GO:0005634">
    <property type="term" value="C:nucleus"/>
    <property type="evidence" value="ECO:0007669"/>
    <property type="project" value="UniProtKB-SubCell"/>
</dbReference>
<evidence type="ECO:0000256" key="12">
    <source>
        <dbReference type="SAM" id="MobiDB-lite"/>
    </source>
</evidence>
<evidence type="ECO:0000256" key="2">
    <source>
        <dbReference type="ARBA" id="ARBA00010205"/>
    </source>
</evidence>
<dbReference type="STRING" id="41688.A0A2N3N9N6"/>
<evidence type="ECO:0000256" key="1">
    <source>
        <dbReference type="ARBA" id="ARBA00004123"/>
    </source>
</evidence>
<dbReference type="GO" id="GO:0017005">
    <property type="term" value="F:3'-tyrosyl-DNA phosphodiesterase activity"/>
    <property type="evidence" value="ECO:0007669"/>
    <property type="project" value="TreeGrafter"/>
</dbReference>
<dbReference type="EMBL" id="NLAX01000010">
    <property type="protein sequence ID" value="PKS09117.1"/>
    <property type="molecule type" value="Genomic_DNA"/>
</dbReference>
<feature type="active site" description="Nucleophile" evidence="9">
    <location>
        <position position="150"/>
    </location>
</feature>
<dbReference type="OrthoDB" id="47785at2759"/>
<dbReference type="SUPFAM" id="SSF56024">
    <property type="entry name" value="Phospholipase D/nuclease"/>
    <property type="match status" value="2"/>
</dbReference>
<evidence type="ECO:0000256" key="7">
    <source>
        <dbReference type="ARBA" id="ARBA00023204"/>
    </source>
</evidence>
<sequence>MEPPAKRSRYGSDDGPLQGRVEGLASLTRPVSPPPRRRSPRGEPAVISSPFKLIRIDALPDRYNHDTVTLKSILGDPMIKECWNFNYMHNIEYILDAFDEDVRHLVKLHIIHGNWKREDPGRLTLEAEAAKHPNVTLHTAPMPEMFGTHHSKMMILLRHDDTAQIVIHTANTIVQDWTVLTNGVWQSPRLPLLKSPETDGGRQTYPFGSGKRFKEDLLDYLRAYDSRRPTCGPLVKELVKYDFEAIRGVLIASVPGRHPTRSSRLWGWPALKRCLAEVPTQDGASDVVVQISSIATLGAKDSWLKETFFGALSASKDARLKRPNFKVVFPTVDEIQRSVAGYRAGGSIHMRTQSQQQQRQLQYMKPLLHHWANDAAKGEDLGDANIQNSGRNRAVPHIKTYIRHGENSIDWALLTSANLSKQAWGEAANTSNEVRIASWEIGVLVWPELLTENSAMIGTYQTDIPNIQVDKDGEKESVVGLRMPYSLPLQKYGKDETPWVATKSYSEPDCLGGVWIGYG</sequence>
<dbReference type="GO" id="GO:0003697">
    <property type="term" value="F:single-stranded DNA binding"/>
    <property type="evidence" value="ECO:0007669"/>
    <property type="project" value="TreeGrafter"/>
</dbReference>
<feature type="binding site" evidence="10">
    <location>
        <position position="399"/>
    </location>
    <ligand>
        <name>substrate</name>
    </ligand>
</feature>
<dbReference type="PANTHER" id="PTHR12415">
    <property type="entry name" value="TYROSYL-DNA PHOSPHODIESTERASE 1"/>
    <property type="match status" value="1"/>
</dbReference>
<dbReference type="CDD" id="cd09194">
    <property type="entry name" value="PLDc_yTdp1_1"/>
    <property type="match status" value="1"/>
</dbReference>
<organism evidence="13 14">
    <name type="scientific">Lomentospora prolificans</name>
    <dbReference type="NCBI Taxonomy" id="41688"/>
    <lineage>
        <taxon>Eukaryota</taxon>
        <taxon>Fungi</taxon>
        <taxon>Dikarya</taxon>
        <taxon>Ascomycota</taxon>
        <taxon>Pezizomycotina</taxon>
        <taxon>Sordariomycetes</taxon>
        <taxon>Hypocreomycetidae</taxon>
        <taxon>Microascales</taxon>
        <taxon>Microascaceae</taxon>
        <taxon>Lomentospora</taxon>
    </lineage>
</organism>
<dbReference type="AlphaFoldDB" id="A0A2N3N9N6"/>
<evidence type="ECO:0000313" key="13">
    <source>
        <dbReference type="EMBL" id="PKS09117.1"/>
    </source>
</evidence>
<evidence type="ECO:0000256" key="10">
    <source>
        <dbReference type="PIRSR" id="PIRSR610347-2"/>
    </source>
</evidence>
<dbReference type="VEuPathDB" id="FungiDB:jhhlp_003731"/>
<reference evidence="13 14" key="1">
    <citation type="journal article" date="2017" name="G3 (Bethesda)">
        <title>First Draft Genome Sequence of the Pathogenic Fungus Lomentospora prolificans (Formerly Scedosporium prolificans).</title>
        <authorList>
            <person name="Luo R."/>
            <person name="Zimin A."/>
            <person name="Workman R."/>
            <person name="Fan Y."/>
            <person name="Pertea G."/>
            <person name="Grossman N."/>
            <person name="Wear M.P."/>
            <person name="Jia B."/>
            <person name="Miller H."/>
            <person name="Casadevall A."/>
            <person name="Timp W."/>
            <person name="Zhang S.X."/>
            <person name="Salzberg S.L."/>
        </authorList>
    </citation>
    <scope>NUCLEOTIDE SEQUENCE [LARGE SCALE GENOMIC DNA]</scope>
    <source>
        <strain evidence="13 14">JHH-5317</strain>
    </source>
</reference>
<evidence type="ECO:0000256" key="6">
    <source>
        <dbReference type="ARBA" id="ARBA00022839"/>
    </source>
</evidence>
<proteinExistence type="inferred from homology"/>
<dbReference type="Proteomes" id="UP000233524">
    <property type="component" value="Unassembled WGS sequence"/>
</dbReference>
<keyword evidence="7" id="KW-0234">DNA repair</keyword>
<comment type="caution">
    <text evidence="13">The sequence shown here is derived from an EMBL/GenBank/DDBJ whole genome shotgun (WGS) entry which is preliminary data.</text>
</comment>
<keyword evidence="5" id="KW-0378">Hydrolase</keyword>
<comment type="subcellular location">
    <subcellularLocation>
        <location evidence="1">Nucleus</location>
    </subcellularLocation>
</comment>
<dbReference type="GO" id="GO:0003690">
    <property type="term" value="F:double-stranded DNA binding"/>
    <property type="evidence" value="ECO:0007669"/>
    <property type="project" value="TreeGrafter"/>
</dbReference>
<evidence type="ECO:0000256" key="9">
    <source>
        <dbReference type="PIRSR" id="PIRSR610347-1"/>
    </source>
</evidence>
<feature type="region of interest" description="Disordered" evidence="12">
    <location>
        <begin position="1"/>
        <end position="44"/>
    </location>
</feature>
<feature type="binding site" evidence="10">
    <location>
        <position position="152"/>
    </location>
    <ligand>
        <name>substrate</name>
    </ligand>
</feature>